<protein>
    <submittedName>
        <fullName evidence="1">Fimbrillin family protein</fullName>
    </submittedName>
</protein>
<dbReference type="Proteomes" id="UP000285604">
    <property type="component" value="Unassembled WGS sequence"/>
</dbReference>
<organism evidence="1 2">
    <name type="scientific">Segatella copri</name>
    <dbReference type="NCBI Taxonomy" id="165179"/>
    <lineage>
        <taxon>Bacteria</taxon>
        <taxon>Pseudomonadati</taxon>
        <taxon>Bacteroidota</taxon>
        <taxon>Bacteroidia</taxon>
        <taxon>Bacteroidales</taxon>
        <taxon>Prevotellaceae</taxon>
        <taxon>Segatella</taxon>
    </lineage>
</organism>
<dbReference type="Pfam" id="PF13149">
    <property type="entry name" value="Mfa_like_1"/>
    <property type="match status" value="1"/>
</dbReference>
<sequence>YFIGVYPISAISDLSAGEYTFDETKQVESDLLVAVNKDGLSYNVDEQQPVPLTFTHVMAKLVVNLTYKNQWGTEGPTVDKVAVGNAAKKATVNYLTKVVSPSAVAEDKADFDMPALTANKQYASIIIPQDGVQKITITIGGKDFIYDNGTPFKFESGKITTINLEVGRDVIKLGDVNISDWGSTGEPIKGEAYD</sequence>
<comment type="caution">
    <text evidence="1">The sequence shown here is derived from an EMBL/GenBank/DDBJ whole genome shotgun (WGS) entry which is preliminary data.</text>
</comment>
<name>A0AA92UIF6_9BACT</name>
<dbReference type="AlphaFoldDB" id="A0AA92UIF6"/>
<dbReference type="Gene3D" id="2.60.40.2630">
    <property type="match status" value="1"/>
</dbReference>
<dbReference type="EMBL" id="QSCI01000166">
    <property type="protein sequence ID" value="RGX88069.1"/>
    <property type="molecule type" value="Genomic_DNA"/>
</dbReference>
<evidence type="ECO:0000313" key="2">
    <source>
        <dbReference type="Proteomes" id="UP000285604"/>
    </source>
</evidence>
<accession>A0AA92UIF6</accession>
<feature type="non-terminal residue" evidence="1">
    <location>
        <position position="1"/>
    </location>
</feature>
<reference evidence="1 2" key="1">
    <citation type="submission" date="2018-08" db="EMBL/GenBank/DDBJ databases">
        <title>A genome reference for cultivated species of the human gut microbiota.</title>
        <authorList>
            <person name="Zou Y."/>
            <person name="Xue W."/>
            <person name="Luo G."/>
        </authorList>
    </citation>
    <scope>NUCLEOTIDE SEQUENCE [LARGE SCALE GENOMIC DNA]</scope>
    <source>
        <strain evidence="1 2">OF03-3</strain>
    </source>
</reference>
<dbReference type="InterPro" id="IPR025049">
    <property type="entry name" value="Mfa-like_1"/>
</dbReference>
<proteinExistence type="predicted"/>
<evidence type="ECO:0000313" key="1">
    <source>
        <dbReference type="EMBL" id="RGX88069.1"/>
    </source>
</evidence>
<gene>
    <name evidence="1" type="ORF">DXA63_16485</name>
</gene>
<dbReference type="CDD" id="cd13121">
    <property type="entry name" value="BF2867_like_C"/>
    <property type="match status" value="1"/>
</dbReference>